<accession>A0AC60W085</accession>
<evidence type="ECO:0000313" key="1">
    <source>
        <dbReference type="EMBL" id="MBA4453026.1"/>
    </source>
</evidence>
<gene>
    <name evidence="1" type="ORF">H2B03_07680</name>
</gene>
<dbReference type="EMBL" id="JACEMZ010000064">
    <property type="protein sequence ID" value="MBA4453026.1"/>
    <property type="molecule type" value="Genomic_DNA"/>
</dbReference>
<organism evidence="1 2">
    <name type="scientific">Candidatus Nitrosomaritimum aestuariumsis</name>
    <dbReference type="NCBI Taxonomy" id="3342354"/>
    <lineage>
        <taxon>Archaea</taxon>
        <taxon>Nitrososphaerota</taxon>
        <taxon>Nitrososphaeria</taxon>
        <taxon>Nitrosopumilales</taxon>
        <taxon>Nitrosopumilaceae</taxon>
        <taxon>Candidatus Nitrosomaritimum</taxon>
    </lineage>
</organism>
<sequence length="55" mass="6340">MEIENNPALINKINTVIKNAVGDGRDHLSDAESIYVLKLTDVMIKEYQKILYYNQ</sequence>
<name>A0AC60W085_9ARCH</name>
<proteinExistence type="predicted"/>
<protein>
    <submittedName>
        <fullName evidence="1">Uncharacterized protein</fullName>
    </submittedName>
</protein>
<dbReference type="Proteomes" id="UP000559653">
    <property type="component" value="Unassembled WGS sequence"/>
</dbReference>
<reference evidence="1 2" key="1">
    <citation type="journal article" date="2020" name="Appl. Environ. Microbiol.">
        <title>Genomic Characteristics of a Novel Species of Ammonia-Oxidizing Archaea from the Jiulong River Estuary.</title>
        <authorList>
            <person name="Zou D."/>
            <person name="Wan R."/>
            <person name="Han L."/>
            <person name="Xu M.N."/>
            <person name="Liu Y."/>
            <person name="Liu H."/>
            <person name="Kao S.J."/>
            <person name="Li M."/>
        </authorList>
    </citation>
    <scope>NUCLEOTIDE SEQUENCE [LARGE SCALE GENOMIC DNA]</scope>
    <source>
        <strain evidence="1">W1bin1</strain>
    </source>
</reference>
<evidence type="ECO:0000313" key="2">
    <source>
        <dbReference type="Proteomes" id="UP000559653"/>
    </source>
</evidence>
<comment type="caution">
    <text evidence="1">The sequence shown here is derived from an EMBL/GenBank/DDBJ whole genome shotgun (WGS) entry which is preliminary data.</text>
</comment>